<sequence>MYLTGLHLPLYSLPFLQLSFFQASLCRLGPDTRFAYPNLPFTMRFTQIASPALTLFACAATVAAGDVTYVTVTSCEEAPEATHPPSYDTSSSAVTVDVDLAVIGGGSGGIHAAIQLKDAGAKVVVIEKKNRIGGHAETFYAPGGQPINAGVVVFENSTSVSSYFARLGVNSTFFNPATDVPPGTPATKMYDFALGFPIPAQNESATQAQNTAILAAAQSYMTNVIAKYPWIDEGYLVPEPVPEELYMPFGELAKKYSFEALLPLLAQYNWFTGDIATIPALYGIKGAGPGLLASLFGKFIVPSTRDTSTLYAAAAADLGDSVMLESTIVEVKRSGSGAGTNASSVTILINQPNQPAKLIRAKKLLVAIPQTLHNLASIDLSPEEEDIFGKFWGLGYWAGVVALPGLANSVRNIGVQTQYQQPIIPGPSSIELTAAPGFFTTSVGFNGLNYTEADGQDVIRAGLRRLEAVAAVPAGSATAATFPFSSDHGPFNLRVSPEDIKNGFYGKLAKLQGQHNTYWTGAAFGSHNSALIWNHNLVTIVPGLRKDLGL</sequence>
<dbReference type="Proteomes" id="UP001285354">
    <property type="component" value="Unassembled WGS sequence"/>
</dbReference>
<dbReference type="SUPFAM" id="SSF51905">
    <property type="entry name" value="FAD/NAD(P)-binding domain"/>
    <property type="match status" value="1"/>
</dbReference>
<evidence type="ECO:0000313" key="1">
    <source>
        <dbReference type="EMBL" id="KAK2626486.1"/>
    </source>
</evidence>
<proteinExistence type="predicted"/>
<keyword evidence="2" id="KW-1185">Reference proteome</keyword>
<dbReference type="PANTHER" id="PTHR42923">
    <property type="entry name" value="PROTOPORPHYRINOGEN OXIDASE"/>
    <property type="match status" value="1"/>
</dbReference>
<name>A0AAD9SZJ2_9HELO</name>
<evidence type="ECO:0008006" key="3">
    <source>
        <dbReference type="Google" id="ProtNLM"/>
    </source>
</evidence>
<protein>
    <recommendedName>
        <fullName evidence="3">Beta-cyclopiazonate dehydrogenase</fullName>
    </recommendedName>
</protein>
<dbReference type="Gene3D" id="3.30.70.1990">
    <property type="match status" value="1"/>
</dbReference>
<accession>A0AAD9SZJ2</accession>
<comment type="caution">
    <text evidence="1">The sequence shown here is derived from an EMBL/GenBank/DDBJ whole genome shotgun (WGS) entry which is preliminary data.</text>
</comment>
<dbReference type="GO" id="GO:0016491">
    <property type="term" value="F:oxidoreductase activity"/>
    <property type="evidence" value="ECO:0007669"/>
    <property type="project" value="TreeGrafter"/>
</dbReference>
<dbReference type="Pfam" id="PF13450">
    <property type="entry name" value="NAD_binding_8"/>
    <property type="match status" value="1"/>
</dbReference>
<gene>
    <name evidence="1" type="ORF">QTJ16_003661</name>
</gene>
<evidence type="ECO:0000313" key="2">
    <source>
        <dbReference type="Proteomes" id="UP001285354"/>
    </source>
</evidence>
<dbReference type="InterPro" id="IPR036188">
    <property type="entry name" value="FAD/NAD-bd_sf"/>
</dbReference>
<dbReference type="AlphaFoldDB" id="A0AAD9SZJ2"/>
<reference evidence="1" key="1">
    <citation type="submission" date="2023-06" db="EMBL/GenBank/DDBJ databases">
        <title>Draft genome of Marssonina rosae.</title>
        <authorList>
            <person name="Cheng Q."/>
        </authorList>
    </citation>
    <scope>NUCLEOTIDE SEQUENCE</scope>
    <source>
        <strain evidence="1">R4</strain>
    </source>
</reference>
<dbReference type="Gene3D" id="3.50.50.60">
    <property type="entry name" value="FAD/NAD(P)-binding domain"/>
    <property type="match status" value="1"/>
</dbReference>
<dbReference type="InterPro" id="IPR050464">
    <property type="entry name" value="Zeta_carotene_desat/Oxidored"/>
</dbReference>
<dbReference type="Gene3D" id="1.10.405.20">
    <property type="match status" value="1"/>
</dbReference>
<dbReference type="EMBL" id="JAUBYV010000005">
    <property type="protein sequence ID" value="KAK2626486.1"/>
    <property type="molecule type" value="Genomic_DNA"/>
</dbReference>
<organism evidence="1 2">
    <name type="scientific">Diplocarpon rosae</name>
    <dbReference type="NCBI Taxonomy" id="946125"/>
    <lineage>
        <taxon>Eukaryota</taxon>
        <taxon>Fungi</taxon>
        <taxon>Dikarya</taxon>
        <taxon>Ascomycota</taxon>
        <taxon>Pezizomycotina</taxon>
        <taxon>Leotiomycetes</taxon>
        <taxon>Helotiales</taxon>
        <taxon>Drepanopezizaceae</taxon>
        <taxon>Diplocarpon</taxon>
    </lineage>
</organism>
<dbReference type="PANTHER" id="PTHR42923:SF26">
    <property type="entry name" value="FMN REDUCTASE LOT6, PUTATIVE (AFU_ORTHOLOGUE AFUA_7G06600)-RELATED"/>
    <property type="match status" value="1"/>
</dbReference>